<organism evidence="2 3">
    <name type="scientific">Neohortaea acidophila</name>
    <dbReference type="NCBI Taxonomy" id="245834"/>
    <lineage>
        <taxon>Eukaryota</taxon>
        <taxon>Fungi</taxon>
        <taxon>Dikarya</taxon>
        <taxon>Ascomycota</taxon>
        <taxon>Pezizomycotina</taxon>
        <taxon>Dothideomycetes</taxon>
        <taxon>Dothideomycetidae</taxon>
        <taxon>Mycosphaerellales</taxon>
        <taxon>Teratosphaeriaceae</taxon>
        <taxon>Neohortaea</taxon>
    </lineage>
</organism>
<protein>
    <submittedName>
        <fullName evidence="2">Uncharacterized protein</fullName>
    </submittedName>
</protein>
<sequence>MSIQASTQGRVLSILLSFLVLSSFQVSAICYYPDGTVTPGDVPCLTGNDPSFCCSFGYACLNNQICMTTSHTPNATNTYVRGSCTDPTWRSANCPSFCVNPDPPWKDDTAGGEGMALCANTTNTFYCVDFNEDAVNCAERFNNAYSQLDNVSLITLDSELISPSDFGAHVDFNPGACEADLDPYTNLKPGTRWSCFAAPYSVRKRDCTICRWFDCRPSGYWLVGIFHISPSATRKTPCDTNGEPAEDMVSCASSPFAFGVGTFASEIHGSGSICYAVAAVGAGWEAASSRTTGWIAHGVLKTMSSV</sequence>
<dbReference type="RefSeq" id="XP_033585797.1">
    <property type="nucleotide sequence ID" value="XM_033735756.1"/>
</dbReference>
<name>A0A6A6PIZ1_9PEZI</name>
<feature type="signal peptide" evidence="1">
    <location>
        <begin position="1"/>
        <end position="28"/>
    </location>
</feature>
<dbReference type="EMBL" id="MU001642">
    <property type="protein sequence ID" value="KAF2479227.1"/>
    <property type="molecule type" value="Genomic_DNA"/>
</dbReference>
<dbReference type="GeneID" id="54476758"/>
<accession>A0A6A6PIZ1</accession>
<evidence type="ECO:0000313" key="3">
    <source>
        <dbReference type="Proteomes" id="UP000799767"/>
    </source>
</evidence>
<evidence type="ECO:0000256" key="1">
    <source>
        <dbReference type="SAM" id="SignalP"/>
    </source>
</evidence>
<proteinExistence type="predicted"/>
<keyword evidence="1" id="KW-0732">Signal</keyword>
<reference evidence="2" key="1">
    <citation type="journal article" date="2020" name="Stud. Mycol.">
        <title>101 Dothideomycetes genomes: a test case for predicting lifestyles and emergence of pathogens.</title>
        <authorList>
            <person name="Haridas S."/>
            <person name="Albert R."/>
            <person name="Binder M."/>
            <person name="Bloem J."/>
            <person name="Labutti K."/>
            <person name="Salamov A."/>
            <person name="Andreopoulos B."/>
            <person name="Baker S."/>
            <person name="Barry K."/>
            <person name="Bills G."/>
            <person name="Bluhm B."/>
            <person name="Cannon C."/>
            <person name="Castanera R."/>
            <person name="Culley D."/>
            <person name="Daum C."/>
            <person name="Ezra D."/>
            <person name="Gonzalez J."/>
            <person name="Henrissat B."/>
            <person name="Kuo A."/>
            <person name="Liang C."/>
            <person name="Lipzen A."/>
            <person name="Lutzoni F."/>
            <person name="Magnuson J."/>
            <person name="Mondo S."/>
            <person name="Nolan M."/>
            <person name="Ohm R."/>
            <person name="Pangilinan J."/>
            <person name="Park H.-J."/>
            <person name="Ramirez L."/>
            <person name="Alfaro M."/>
            <person name="Sun H."/>
            <person name="Tritt A."/>
            <person name="Yoshinaga Y."/>
            <person name="Zwiers L.-H."/>
            <person name="Turgeon B."/>
            <person name="Goodwin S."/>
            <person name="Spatafora J."/>
            <person name="Crous P."/>
            <person name="Grigoriev I."/>
        </authorList>
    </citation>
    <scope>NUCLEOTIDE SEQUENCE</scope>
    <source>
        <strain evidence="2">CBS 113389</strain>
    </source>
</reference>
<dbReference type="OrthoDB" id="5215637at2759"/>
<gene>
    <name evidence="2" type="ORF">BDY17DRAFT_313780</name>
</gene>
<evidence type="ECO:0000313" key="2">
    <source>
        <dbReference type="EMBL" id="KAF2479227.1"/>
    </source>
</evidence>
<dbReference type="AlphaFoldDB" id="A0A6A6PIZ1"/>
<feature type="chain" id="PRO_5025420276" evidence="1">
    <location>
        <begin position="29"/>
        <end position="306"/>
    </location>
</feature>
<keyword evidence="3" id="KW-1185">Reference proteome</keyword>
<dbReference type="Proteomes" id="UP000799767">
    <property type="component" value="Unassembled WGS sequence"/>
</dbReference>